<keyword evidence="4" id="KW-1185">Reference proteome</keyword>
<comment type="caution">
    <text evidence="2">The sequence shown here is derived from an EMBL/GenBank/DDBJ whole genome shotgun (WGS) entry which is preliminary data.</text>
</comment>
<dbReference type="Pfam" id="PF09489">
    <property type="entry name" value="CbtB"/>
    <property type="match status" value="1"/>
</dbReference>
<dbReference type="InParanoid" id="A0A0M8K9G5"/>
<sequence>MYTHETHTQHEQSHLWEHAFVQMALVLIVVGVVLWAVLFTNYPPLHDAFHELRHALYVVPCH</sequence>
<dbReference type="Proteomes" id="UP000037784">
    <property type="component" value="Unassembled WGS sequence"/>
</dbReference>
<dbReference type="EMBL" id="BBZA01000169">
    <property type="protein sequence ID" value="GAP63581.1"/>
    <property type="molecule type" value="Genomic_DNA"/>
</dbReference>
<reference evidence="4" key="3">
    <citation type="submission" date="2015-08" db="EMBL/GenBank/DDBJ databases">
        <title>Draft Genome Sequence of a Heterotrophic Facultative Anaerobic Bacterium Ardenticatena maritima Strain 110S.</title>
        <authorList>
            <person name="Kawaichi S."/>
            <person name="Yoshida T."/>
            <person name="Sako Y."/>
            <person name="Nakamura R."/>
        </authorList>
    </citation>
    <scope>NUCLEOTIDE SEQUENCE [LARGE SCALE GENOMIC DNA]</scope>
    <source>
        <strain evidence="4">110S</strain>
    </source>
</reference>
<dbReference type="EMBL" id="LGKN01000005">
    <property type="protein sequence ID" value="KPL87586.1"/>
    <property type="molecule type" value="Genomic_DNA"/>
</dbReference>
<evidence type="ECO:0000313" key="2">
    <source>
        <dbReference type="EMBL" id="GAP63581.1"/>
    </source>
</evidence>
<dbReference type="AlphaFoldDB" id="A0A0M8K9G5"/>
<dbReference type="RefSeq" id="WP_054493395.1">
    <property type="nucleotide sequence ID" value="NZ_BBZA01000169.1"/>
</dbReference>
<keyword evidence="1" id="KW-0472">Membrane</keyword>
<organism evidence="2 4">
    <name type="scientific">Ardenticatena maritima</name>
    <dbReference type="NCBI Taxonomy" id="872965"/>
    <lineage>
        <taxon>Bacteria</taxon>
        <taxon>Bacillati</taxon>
        <taxon>Chloroflexota</taxon>
        <taxon>Ardenticatenia</taxon>
        <taxon>Ardenticatenales</taxon>
        <taxon>Ardenticatenaceae</taxon>
        <taxon>Ardenticatena</taxon>
    </lineage>
</organism>
<reference evidence="2 4" key="1">
    <citation type="journal article" date="2015" name="Genome Announc.">
        <title>Draft Genome Sequence of a Heterotrophic Facultative Anaerobic Thermophilic Bacterium, Ardenticatena maritima Strain 110ST.</title>
        <authorList>
            <person name="Kawaichi S."/>
            <person name="Yoshida T."/>
            <person name="Sako Y."/>
            <person name="Nakamura R."/>
        </authorList>
    </citation>
    <scope>NUCLEOTIDE SEQUENCE [LARGE SCALE GENOMIC DNA]</scope>
    <source>
        <strain evidence="2 4">110S</strain>
    </source>
</reference>
<evidence type="ECO:0000313" key="4">
    <source>
        <dbReference type="Proteomes" id="UP000037784"/>
    </source>
</evidence>
<proteinExistence type="predicted"/>
<keyword evidence="1" id="KW-1133">Transmembrane helix</keyword>
<gene>
    <name evidence="2" type="ORF">ARMA_2004</name>
    <name evidence="3" type="ORF">SE16_08050</name>
</gene>
<evidence type="ECO:0000256" key="1">
    <source>
        <dbReference type="SAM" id="Phobius"/>
    </source>
</evidence>
<dbReference type="Proteomes" id="UP000050502">
    <property type="component" value="Unassembled WGS sequence"/>
</dbReference>
<name>A0A0M8K9G5_9CHLR</name>
<evidence type="ECO:0000313" key="5">
    <source>
        <dbReference type="Proteomes" id="UP000050502"/>
    </source>
</evidence>
<feature type="transmembrane region" description="Helical" evidence="1">
    <location>
        <begin position="20"/>
        <end position="39"/>
    </location>
</feature>
<dbReference type="InterPro" id="IPR012667">
    <property type="entry name" value="CbtB_put"/>
</dbReference>
<evidence type="ECO:0000313" key="3">
    <source>
        <dbReference type="EMBL" id="KPL87586.1"/>
    </source>
</evidence>
<reference evidence="3 5" key="2">
    <citation type="submission" date="2015-07" db="EMBL/GenBank/DDBJ databases">
        <title>Whole genome sequence of Ardenticatena maritima DSM 23922.</title>
        <authorList>
            <person name="Hemp J."/>
            <person name="Ward L.M."/>
            <person name="Pace L.A."/>
            <person name="Fischer W.W."/>
        </authorList>
    </citation>
    <scope>NUCLEOTIDE SEQUENCE [LARGE SCALE GENOMIC DNA]</scope>
    <source>
        <strain evidence="3 5">110S</strain>
    </source>
</reference>
<dbReference type="STRING" id="872965.SE16_08050"/>
<protein>
    <recommendedName>
        <fullName evidence="6">Cobalt transporter subunit CbtB</fullName>
    </recommendedName>
</protein>
<accession>A0A0M8K9G5</accession>
<keyword evidence="1" id="KW-0812">Transmembrane</keyword>
<evidence type="ECO:0008006" key="6">
    <source>
        <dbReference type="Google" id="ProtNLM"/>
    </source>
</evidence>